<dbReference type="EMBL" id="CAMXCT010000581">
    <property type="protein sequence ID" value="CAI3980748.1"/>
    <property type="molecule type" value="Genomic_DNA"/>
</dbReference>
<dbReference type="AlphaFoldDB" id="A0A9P1FLQ5"/>
<evidence type="ECO:0000313" key="1">
    <source>
        <dbReference type="EMBL" id="CAI3980748.1"/>
    </source>
</evidence>
<evidence type="ECO:0000313" key="2">
    <source>
        <dbReference type="EMBL" id="CAL1134123.1"/>
    </source>
</evidence>
<protein>
    <submittedName>
        <fullName evidence="3">Guanine nucleotide-binding protein subunit beta-like protein</fullName>
    </submittedName>
</protein>
<proteinExistence type="predicted"/>
<evidence type="ECO:0000313" key="4">
    <source>
        <dbReference type="Proteomes" id="UP001152797"/>
    </source>
</evidence>
<gene>
    <name evidence="1" type="ORF">C1SCF055_LOCUS8606</name>
</gene>
<dbReference type="EMBL" id="CAMXCT030000581">
    <property type="protein sequence ID" value="CAL4768060.1"/>
    <property type="molecule type" value="Genomic_DNA"/>
</dbReference>
<reference evidence="2" key="2">
    <citation type="submission" date="2024-04" db="EMBL/GenBank/DDBJ databases">
        <authorList>
            <person name="Chen Y."/>
            <person name="Shah S."/>
            <person name="Dougan E. K."/>
            <person name="Thang M."/>
            <person name="Chan C."/>
        </authorList>
    </citation>
    <scope>NUCLEOTIDE SEQUENCE [LARGE SCALE GENOMIC DNA]</scope>
</reference>
<dbReference type="OrthoDB" id="6262491at2759"/>
<accession>A0A9P1FLQ5</accession>
<organism evidence="1">
    <name type="scientific">Cladocopium goreaui</name>
    <dbReference type="NCBI Taxonomy" id="2562237"/>
    <lineage>
        <taxon>Eukaryota</taxon>
        <taxon>Sar</taxon>
        <taxon>Alveolata</taxon>
        <taxon>Dinophyceae</taxon>
        <taxon>Suessiales</taxon>
        <taxon>Symbiodiniaceae</taxon>
        <taxon>Cladocopium</taxon>
    </lineage>
</organism>
<comment type="caution">
    <text evidence="1">The sequence shown here is derived from an EMBL/GenBank/DDBJ whole genome shotgun (WGS) entry which is preliminary data.</text>
</comment>
<dbReference type="Proteomes" id="UP001152797">
    <property type="component" value="Unassembled WGS sequence"/>
</dbReference>
<reference evidence="1" key="1">
    <citation type="submission" date="2022-10" db="EMBL/GenBank/DDBJ databases">
        <authorList>
            <person name="Chen Y."/>
            <person name="Dougan E. K."/>
            <person name="Chan C."/>
            <person name="Rhodes N."/>
            <person name="Thang M."/>
        </authorList>
    </citation>
    <scope>NUCLEOTIDE SEQUENCE</scope>
</reference>
<keyword evidence="4" id="KW-1185">Reference proteome</keyword>
<dbReference type="EMBL" id="CAMXCT020000581">
    <property type="protein sequence ID" value="CAL1134123.1"/>
    <property type="molecule type" value="Genomic_DNA"/>
</dbReference>
<sequence length="143" mass="15019">MAVRAGPNQLICLDVPQADAENGGASWLACGSKGFSRENCEVKVFDLRGSLRQQAALACADQTIEALQCLGRDQCLIASKDVHLRAIALPQPEVLWERRGSHAGYTALGLASSRCLAASVSADRVALELLAVGEEAKLLASSG</sequence>
<evidence type="ECO:0000313" key="3">
    <source>
        <dbReference type="EMBL" id="CAL4768060.1"/>
    </source>
</evidence>
<name>A0A9P1FLQ5_9DINO</name>